<evidence type="ECO:0000313" key="2">
    <source>
        <dbReference type="EMBL" id="KAF0327878.1"/>
    </source>
</evidence>
<feature type="compositionally biased region" description="Low complexity" evidence="1">
    <location>
        <begin position="1"/>
        <end position="21"/>
    </location>
</feature>
<gene>
    <name evidence="2" type="ORF">GQ607_004708</name>
</gene>
<evidence type="ECO:0000313" key="3">
    <source>
        <dbReference type="Proteomes" id="UP000434172"/>
    </source>
</evidence>
<sequence>MPSQSNASAATTGSGSGRNTTPAVMLDEYLASAPTVTENLARGKTTKNNKRKVQRNLEKWQRDWGNMGAAQNGK</sequence>
<keyword evidence="3" id="KW-1185">Reference proteome</keyword>
<protein>
    <submittedName>
        <fullName evidence="2">Uncharacterized protein</fullName>
    </submittedName>
</protein>
<dbReference type="EMBL" id="WOWK01000020">
    <property type="protein sequence ID" value="KAF0327878.1"/>
    <property type="molecule type" value="Genomic_DNA"/>
</dbReference>
<dbReference type="OrthoDB" id="3439620at2759"/>
<evidence type="ECO:0000256" key="1">
    <source>
        <dbReference type="SAM" id="MobiDB-lite"/>
    </source>
</evidence>
<name>A0A8H3ZQD2_9PEZI</name>
<accession>A0A8H3ZQD2</accession>
<feature type="region of interest" description="Disordered" evidence="1">
    <location>
        <begin position="1"/>
        <end position="23"/>
    </location>
</feature>
<organism evidence="2 3">
    <name type="scientific">Colletotrichum asianum</name>
    <dbReference type="NCBI Taxonomy" id="702518"/>
    <lineage>
        <taxon>Eukaryota</taxon>
        <taxon>Fungi</taxon>
        <taxon>Dikarya</taxon>
        <taxon>Ascomycota</taxon>
        <taxon>Pezizomycotina</taxon>
        <taxon>Sordariomycetes</taxon>
        <taxon>Hypocreomycetidae</taxon>
        <taxon>Glomerellales</taxon>
        <taxon>Glomerellaceae</taxon>
        <taxon>Colletotrichum</taxon>
        <taxon>Colletotrichum gloeosporioides species complex</taxon>
    </lineage>
</organism>
<reference evidence="2 3" key="1">
    <citation type="submission" date="2019-12" db="EMBL/GenBank/DDBJ databases">
        <title>A genome sequence resource for the geographically widespread anthracnose pathogen Colletotrichum asianum.</title>
        <authorList>
            <person name="Meng Y."/>
        </authorList>
    </citation>
    <scope>NUCLEOTIDE SEQUENCE [LARGE SCALE GENOMIC DNA]</scope>
    <source>
        <strain evidence="2 3">ICMP 18580</strain>
    </source>
</reference>
<comment type="caution">
    <text evidence="2">The sequence shown here is derived from an EMBL/GenBank/DDBJ whole genome shotgun (WGS) entry which is preliminary data.</text>
</comment>
<dbReference type="Proteomes" id="UP000434172">
    <property type="component" value="Unassembled WGS sequence"/>
</dbReference>
<dbReference type="AlphaFoldDB" id="A0A8H3ZQD2"/>
<proteinExistence type="predicted"/>